<dbReference type="PANTHER" id="PTHR43542:SF1">
    <property type="entry name" value="METHYLTRANSFERASE"/>
    <property type="match status" value="1"/>
</dbReference>
<name>A0A9D1XJN9_9FIRM</name>
<reference evidence="3" key="1">
    <citation type="journal article" date="2021" name="PeerJ">
        <title>Extensive microbial diversity within the chicken gut microbiome revealed by metagenomics and culture.</title>
        <authorList>
            <person name="Gilroy R."/>
            <person name="Ravi A."/>
            <person name="Getino M."/>
            <person name="Pursley I."/>
            <person name="Horton D.L."/>
            <person name="Alikhan N.F."/>
            <person name="Baker D."/>
            <person name="Gharbi K."/>
            <person name="Hall N."/>
            <person name="Watson M."/>
            <person name="Adriaenssens E.M."/>
            <person name="Foster-Nyarko E."/>
            <person name="Jarju S."/>
            <person name="Secka A."/>
            <person name="Antonio M."/>
            <person name="Oren A."/>
            <person name="Chaudhuri R.R."/>
            <person name="La Ragione R."/>
            <person name="Hildebrand F."/>
            <person name="Pallen M.J."/>
        </authorList>
    </citation>
    <scope>NUCLEOTIDE SEQUENCE</scope>
    <source>
        <strain evidence="3">ChiGjej1B1-14440</strain>
    </source>
</reference>
<organism evidence="3 4">
    <name type="scientific">Candidatus Erysipelatoclostridium merdavium</name>
    <dbReference type="NCBI Taxonomy" id="2838566"/>
    <lineage>
        <taxon>Bacteria</taxon>
        <taxon>Bacillati</taxon>
        <taxon>Bacillota</taxon>
        <taxon>Erysipelotrichia</taxon>
        <taxon>Erysipelotrichales</taxon>
        <taxon>Erysipelotrichales incertae sedis</taxon>
    </lineage>
</organism>
<dbReference type="Proteomes" id="UP000886724">
    <property type="component" value="Unassembled WGS sequence"/>
</dbReference>
<dbReference type="NCBIfam" id="TIGR00095">
    <property type="entry name" value="16S rRNA (guanine(966)-N(2))-methyltransferase RsmD"/>
    <property type="match status" value="1"/>
</dbReference>
<dbReference type="EC" id="2.1.1.171" evidence="3"/>
<sequence>MRVIAGKYRSRQLKTVKSNLTRPTTDRNKENMFNIIGPYFDGGVVLDLFAGSGGLGIEALSRGCHQLYSVDKQYAAFKVIKENFELLKLDNAKVFKLDYQKALHKFADEKIKFDLVILDPPYGKNMVNGILEFLIDKKMLQDNCIVVVEELKEVVFPAFDNLQLVKKYQYGITALNIFKYGVE</sequence>
<dbReference type="GO" id="GO:0003676">
    <property type="term" value="F:nucleic acid binding"/>
    <property type="evidence" value="ECO:0007669"/>
    <property type="project" value="InterPro"/>
</dbReference>
<dbReference type="InterPro" id="IPR002052">
    <property type="entry name" value="DNA_methylase_N6_adenine_CS"/>
</dbReference>
<dbReference type="InterPro" id="IPR004398">
    <property type="entry name" value="RNA_MeTrfase_RsmD"/>
</dbReference>
<evidence type="ECO:0000313" key="4">
    <source>
        <dbReference type="Proteomes" id="UP000886724"/>
    </source>
</evidence>
<keyword evidence="2 3" id="KW-0808">Transferase</keyword>
<reference evidence="3" key="2">
    <citation type="submission" date="2021-04" db="EMBL/GenBank/DDBJ databases">
        <authorList>
            <person name="Gilroy R."/>
        </authorList>
    </citation>
    <scope>NUCLEOTIDE SEQUENCE</scope>
    <source>
        <strain evidence="3">ChiGjej1B1-14440</strain>
    </source>
</reference>
<dbReference type="PROSITE" id="PS00092">
    <property type="entry name" value="N6_MTASE"/>
    <property type="match status" value="1"/>
</dbReference>
<dbReference type="InterPro" id="IPR029063">
    <property type="entry name" value="SAM-dependent_MTases_sf"/>
</dbReference>
<dbReference type="SUPFAM" id="SSF53335">
    <property type="entry name" value="S-adenosyl-L-methionine-dependent methyltransferases"/>
    <property type="match status" value="1"/>
</dbReference>
<dbReference type="PIRSF" id="PIRSF004553">
    <property type="entry name" value="CHP00095"/>
    <property type="match status" value="1"/>
</dbReference>
<keyword evidence="1 3" id="KW-0489">Methyltransferase</keyword>
<evidence type="ECO:0000256" key="2">
    <source>
        <dbReference type="ARBA" id="ARBA00022679"/>
    </source>
</evidence>
<gene>
    <name evidence="3" type="primary">rsmD</name>
    <name evidence="3" type="ORF">H9980_01155</name>
</gene>
<evidence type="ECO:0000256" key="1">
    <source>
        <dbReference type="ARBA" id="ARBA00022603"/>
    </source>
</evidence>
<evidence type="ECO:0000313" key="3">
    <source>
        <dbReference type="EMBL" id="HIX80569.1"/>
    </source>
</evidence>
<comment type="caution">
    <text evidence="3">The sequence shown here is derived from an EMBL/GenBank/DDBJ whole genome shotgun (WGS) entry which is preliminary data.</text>
</comment>
<dbReference type="GO" id="GO:0052913">
    <property type="term" value="F:16S rRNA (guanine(966)-N(2))-methyltransferase activity"/>
    <property type="evidence" value="ECO:0007669"/>
    <property type="project" value="UniProtKB-EC"/>
</dbReference>
<dbReference type="PANTHER" id="PTHR43542">
    <property type="entry name" value="METHYLTRANSFERASE"/>
    <property type="match status" value="1"/>
</dbReference>
<dbReference type="AlphaFoldDB" id="A0A9D1XJN9"/>
<proteinExistence type="predicted"/>
<dbReference type="Pfam" id="PF03602">
    <property type="entry name" value="Cons_hypoth95"/>
    <property type="match status" value="1"/>
</dbReference>
<dbReference type="Gene3D" id="3.40.50.150">
    <property type="entry name" value="Vaccinia Virus protein VP39"/>
    <property type="match status" value="1"/>
</dbReference>
<accession>A0A9D1XJN9</accession>
<dbReference type="CDD" id="cd02440">
    <property type="entry name" value="AdoMet_MTases"/>
    <property type="match status" value="1"/>
</dbReference>
<dbReference type="EMBL" id="DXET01000031">
    <property type="protein sequence ID" value="HIX80569.1"/>
    <property type="molecule type" value="Genomic_DNA"/>
</dbReference>
<protein>
    <submittedName>
        <fullName evidence="3">16S rRNA (Guanine(966)-N(2))-methyltransferase RsmD</fullName>
        <ecNumber evidence="3">2.1.1.171</ecNumber>
    </submittedName>
</protein>